<proteinExistence type="predicted"/>
<sequence>MSISITATTKVTGATPSKAVAYAVEDIERDLKATMLPSE</sequence>
<organism evidence="1 2">
    <name type="scientific">Bifidobacterium saguini DSM 23967</name>
    <dbReference type="NCBI Taxonomy" id="1437607"/>
    <lineage>
        <taxon>Bacteria</taxon>
        <taxon>Bacillati</taxon>
        <taxon>Actinomycetota</taxon>
        <taxon>Actinomycetes</taxon>
        <taxon>Bifidobacteriales</taxon>
        <taxon>Bifidobacteriaceae</taxon>
        <taxon>Bifidobacterium</taxon>
    </lineage>
</organism>
<dbReference type="Proteomes" id="UP000029066">
    <property type="component" value="Unassembled WGS sequence"/>
</dbReference>
<reference evidence="1 2" key="1">
    <citation type="submission" date="2014-03" db="EMBL/GenBank/DDBJ databases">
        <title>Genomics of Bifidobacteria.</title>
        <authorList>
            <person name="Ventura M."/>
            <person name="Milani C."/>
            <person name="Lugli G.A."/>
        </authorList>
    </citation>
    <scope>NUCLEOTIDE SEQUENCE [LARGE SCALE GENOMIC DNA]</scope>
    <source>
        <strain evidence="1 2">DSM 23967</strain>
    </source>
</reference>
<dbReference type="EMBL" id="JGZN01000005">
    <property type="protein sequence ID" value="KFI93453.1"/>
    <property type="molecule type" value="Genomic_DNA"/>
</dbReference>
<accession>A0A087DD53</accession>
<dbReference type="STRING" id="1437607.BISA_1540"/>
<comment type="caution">
    <text evidence="1">The sequence shown here is derived from an EMBL/GenBank/DDBJ whole genome shotgun (WGS) entry which is preliminary data.</text>
</comment>
<gene>
    <name evidence="1" type="ORF">BISA_1540</name>
</gene>
<evidence type="ECO:0000313" key="1">
    <source>
        <dbReference type="EMBL" id="KFI93453.1"/>
    </source>
</evidence>
<evidence type="ECO:0008006" key="3">
    <source>
        <dbReference type="Google" id="ProtNLM"/>
    </source>
</evidence>
<name>A0A087DD53_9BIFI</name>
<evidence type="ECO:0000313" key="2">
    <source>
        <dbReference type="Proteomes" id="UP000029066"/>
    </source>
</evidence>
<protein>
    <recommendedName>
        <fullName evidence="3">4-oxalocrotonate tautomerase</fullName>
    </recommendedName>
</protein>
<dbReference type="AlphaFoldDB" id="A0A087DD53"/>